<reference evidence="2 3" key="1">
    <citation type="journal article" date="2012" name="Nature">
        <title>Repeated polyploidization of Gossypium genomes and the evolution of spinnable cotton fibres.</title>
        <authorList>
            <person name="Paterson A.H."/>
            <person name="Wendel J.F."/>
            <person name="Gundlach H."/>
            <person name="Guo H."/>
            <person name="Jenkins J."/>
            <person name="Jin D."/>
            <person name="Llewellyn D."/>
            <person name="Showmaker K.C."/>
            <person name="Shu S."/>
            <person name="Udall J."/>
            <person name="Yoo M.J."/>
            <person name="Byers R."/>
            <person name="Chen W."/>
            <person name="Doron-Faigenboim A."/>
            <person name="Duke M.V."/>
            <person name="Gong L."/>
            <person name="Grimwood J."/>
            <person name="Grover C."/>
            <person name="Grupp K."/>
            <person name="Hu G."/>
            <person name="Lee T.H."/>
            <person name="Li J."/>
            <person name="Lin L."/>
            <person name="Liu T."/>
            <person name="Marler B.S."/>
            <person name="Page J.T."/>
            <person name="Roberts A.W."/>
            <person name="Romanel E."/>
            <person name="Sanders W.S."/>
            <person name="Szadkowski E."/>
            <person name="Tan X."/>
            <person name="Tang H."/>
            <person name="Xu C."/>
            <person name="Wang J."/>
            <person name="Wang Z."/>
            <person name="Zhang D."/>
            <person name="Zhang L."/>
            <person name="Ashrafi H."/>
            <person name="Bedon F."/>
            <person name="Bowers J.E."/>
            <person name="Brubaker C.L."/>
            <person name="Chee P.W."/>
            <person name="Das S."/>
            <person name="Gingle A.R."/>
            <person name="Haigler C.H."/>
            <person name="Harker D."/>
            <person name="Hoffmann L.V."/>
            <person name="Hovav R."/>
            <person name="Jones D.C."/>
            <person name="Lemke C."/>
            <person name="Mansoor S."/>
            <person name="ur Rahman M."/>
            <person name="Rainville L.N."/>
            <person name="Rambani A."/>
            <person name="Reddy U.K."/>
            <person name="Rong J.K."/>
            <person name="Saranga Y."/>
            <person name="Scheffler B.E."/>
            <person name="Scheffler J.A."/>
            <person name="Stelly D.M."/>
            <person name="Triplett B.A."/>
            <person name="Van Deynze A."/>
            <person name="Vaslin M.F."/>
            <person name="Waghmare V.N."/>
            <person name="Walford S.A."/>
            <person name="Wright R.J."/>
            <person name="Zaki E.A."/>
            <person name="Zhang T."/>
            <person name="Dennis E.S."/>
            <person name="Mayer K.F."/>
            <person name="Peterson D.G."/>
            <person name="Rokhsar D.S."/>
            <person name="Wang X."/>
            <person name="Schmutz J."/>
        </authorList>
    </citation>
    <scope>NUCLEOTIDE SEQUENCE [LARGE SCALE GENOMIC DNA]</scope>
</reference>
<gene>
    <name evidence="2" type="ORF">B456_013G158000</name>
</gene>
<feature type="transmembrane region" description="Helical" evidence="1">
    <location>
        <begin position="12"/>
        <end position="34"/>
    </location>
</feature>
<keyword evidence="1" id="KW-0812">Transmembrane</keyword>
<evidence type="ECO:0000313" key="3">
    <source>
        <dbReference type="Proteomes" id="UP000032304"/>
    </source>
</evidence>
<sequence>MFDFAVNDCAWYGNFQVSCWYTVLHCFLLFIHTYFHSSCYFYLCCIYRIFILFSVSVEVLISIPGNNHISENSSWLCSLTSCKSNET</sequence>
<name>A0A0D2VEC7_GOSRA</name>
<dbReference type="Proteomes" id="UP000032304">
    <property type="component" value="Chromosome 13"/>
</dbReference>
<keyword evidence="1" id="KW-0472">Membrane</keyword>
<dbReference type="Gramene" id="KJB81716">
    <property type="protein sequence ID" value="KJB81716"/>
    <property type="gene ID" value="B456_013G158000"/>
</dbReference>
<protein>
    <submittedName>
        <fullName evidence="2">Uncharacterized protein</fullName>
    </submittedName>
</protein>
<organism evidence="2 3">
    <name type="scientific">Gossypium raimondii</name>
    <name type="common">Peruvian cotton</name>
    <name type="synonym">Gossypium klotzschianum subsp. raimondii</name>
    <dbReference type="NCBI Taxonomy" id="29730"/>
    <lineage>
        <taxon>Eukaryota</taxon>
        <taxon>Viridiplantae</taxon>
        <taxon>Streptophyta</taxon>
        <taxon>Embryophyta</taxon>
        <taxon>Tracheophyta</taxon>
        <taxon>Spermatophyta</taxon>
        <taxon>Magnoliopsida</taxon>
        <taxon>eudicotyledons</taxon>
        <taxon>Gunneridae</taxon>
        <taxon>Pentapetalae</taxon>
        <taxon>rosids</taxon>
        <taxon>malvids</taxon>
        <taxon>Malvales</taxon>
        <taxon>Malvaceae</taxon>
        <taxon>Malvoideae</taxon>
        <taxon>Gossypium</taxon>
    </lineage>
</organism>
<keyword evidence="3" id="KW-1185">Reference proteome</keyword>
<dbReference type="AlphaFoldDB" id="A0A0D2VEC7"/>
<keyword evidence="1" id="KW-1133">Transmembrane helix</keyword>
<dbReference type="EMBL" id="CM001752">
    <property type="protein sequence ID" value="KJB81716.1"/>
    <property type="molecule type" value="Genomic_DNA"/>
</dbReference>
<feature type="transmembrane region" description="Helical" evidence="1">
    <location>
        <begin position="40"/>
        <end position="61"/>
    </location>
</feature>
<evidence type="ECO:0000256" key="1">
    <source>
        <dbReference type="SAM" id="Phobius"/>
    </source>
</evidence>
<evidence type="ECO:0000313" key="2">
    <source>
        <dbReference type="EMBL" id="KJB81716.1"/>
    </source>
</evidence>
<proteinExistence type="predicted"/>
<accession>A0A0D2VEC7</accession>